<keyword evidence="2" id="KW-1185">Reference proteome</keyword>
<dbReference type="InterPro" id="IPR011335">
    <property type="entry name" value="Restrct_endonuc-II-like"/>
</dbReference>
<dbReference type="PANTHER" id="PTHR46609:SF6">
    <property type="entry name" value="EXONUCLEASE, PHAGE-TYPE_RECB, C-TERMINAL DOMAIN-CONTAINING PROTEIN-RELATED"/>
    <property type="match status" value="1"/>
</dbReference>
<dbReference type="PANTHER" id="PTHR46609">
    <property type="entry name" value="EXONUCLEASE, PHAGE-TYPE/RECB, C-TERMINAL DOMAIN-CONTAINING PROTEIN"/>
    <property type="match status" value="1"/>
</dbReference>
<dbReference type="InterPro" id="IPR011604">
    <property type="entry name" value="PDDEXK-like_dom_sf"/>
</dbReference>
<dbReference type="SUPFAM" id="SSF52980">
    <property type="entry name" value="Restriction endonuclease-like"/>
    <property type="match status" value="1"/>
</dbReference>
<name>A0ABS8RW23_DATST</name>
<gene>
    <name evidence="1" type="ORF">HAX54_008431</name>
</gene>
<comment type="caution">
    <text evidence="1">The sequence shown here is derived from an EMBL/GenBank/DDBJ whole genome shotgun (WGS) entry which is preliminary data.</text>
</comment>
<reference evidence="1 2" key="1">
    <citation type="journal article" date="2021" name="BMC Genomics">
        <title>Datura genome reveals duplications of psychoactive alkaloid biosynthetic genes and high mutation rate following tissue culture.</title>
        <authorList>
            <person name="Rajewski A."/>
            <person name="Carter-House D."/>
            <person name="Stajich J."/>
            <person name="Litt A."/>
        </authorList>
    </citation>
    <scope>NUCLEOTIDE SEQUENCE [LARGE SCALE GENOMIC DNA]</scope>
    <source>
        <strain evidence="1">AR-01</strain>
    </source>
</reference>
<protein>
    <submittedName>
        <fullName evidence="1">Uncharacterized protein</fullName>
    </submittedName>
</protein>
<dbReference type="Proteomes" id="UP000823775">
    <property type="component" value="Unassembled WGS sequence"/>
</dbReference>
<proteinExistence type="predicted"/>
<dbReference type="InterPro" id="IPR051703">
    <property type="entry name" value="NF-kappa-B_Signaling_Reg"/>
</dbReference>
<evidence type="ECO:0000313" key="2">
    <source>
        <dbReference type="Proteomes" id="UP000823775"/>
    </source>
</evidence>
<sequence length="137" mass="16301">MHALDSAAFRKQPSTSLQDYHARSDEWFALRKDKLTTSTFSTALGFWKGNRRNELWHEKLAWRWYPGSEMPIQQRKTRKGSPIVQRLTFYYMPQVQGQMEIMDRDWVDVYCWTPNGSTIFRVYRGGVTGELMHVEYL</sequence>
<dbReference type="EMBL" id="JACEIK010000144">
    <property type="protein sequence ID" value="MCD7450794.1"/>
    <property type="molecule type" value="Genomic_DNA"/>
</dbReference>
<organism evidence="1 2">
    <name type="scientific">Datura stramonium</name>
    <name type="common">Jimsonweed</name>
    <name type="synonym">Common thornapple</name>
    <dbReference type="NCBI Taxonomy" id="4076"/>
    <lineage>
        <taxon>Eukaryota</taxon>
        <taxon>Viridiplantae</taxon>
        <taxon>Streptophyta</taxon>
        <taxon>Embryophyta</taxon>
        <taxon>Tracheophyta</taxon>
        <taxon>Spermatophyta</taxon>
        <taxon>Magnoliopsida</taxon>
        <taxon>eudicotyledons</taxon>
        <taxon>Gunneridae</taxon>
        <taxon>Pentapetalae</taxon>
        <taxon>asterids</taxon>
        <taxon>lamiids</taxon>
        <taxon>Solanales</taxon>
        <taxon>Solanaceae</taxon>
        <taxon>Solanoideae</taxon>
        <taxon>Datureae</taxon>
        <taxon>Datura</taxon>
    </lineage>
</organism>
<accession>A0ABS8RW23</accession>
<evidence type="ECO:0000313" key="1">
    <source>
        <dbReference type="EMBL" id="MCD7450794.1"/>
    </source>
</evidence>
<dbReference type="Gene3D" id="3.90.320.10">
    <property type="match status" value="2"/>
</dbReference>